<evidence type="ECO:0000313" key="4">
    <source>
        <dbReference type="EMBL" id="PKR91016.1"/>
    </source>
</evidence>
<dbReference type="OrthoDB" id="9776438at2"/>
<dbReference type="SUPFAM" id="SSF51679">
    <property type="entry name" value="Bacterial luciferase-like"/>
    <property type="match status" value="1"/>
</dbReference>
<reference evidence="4 5" key="1">
    <citation type="submission" date="2017-12" db="EMBL/GenBank/DDBJ databases">
        <title>Anaerobic carbon monoxide metabolism by Pleomorphomonas carboxyditropha sp. nov., a new mesophilic hydrogenogenic carboxidotroph.</title>
        <authorList>
            <person name="Esquivel-Elizondo S."/>
            <person name="Krajmalnik-Brown R."/>
        </authorList>
    </citation>
    <scope>NUCLEOTIDE SEQUENCE [LARGE SCALE GENOMIC DNA]</scope>
    <source>
        <strain evidence="4 5">R5-392</strain>
    </source>
</reference>
<protein>
    <submittedName>
        <fullName evidence="4">LLM class flavin-dependent oxidoreductase</fullName>
    </submittedName>
</protein>
<dbReference type="PANTHER" id="PTHR30137">
    <property type="entry name" value="LUCIFERASE-LIKE MONOOXYGENASE"/>
    <property type="match status" value="1"/>
</dbReference>
<proteinExistence type="predicted"/>
<accession>A0A1I4WM69</accession>
<keyword evidence="2" id="KW-0503">Monooxygenase</keyword>
<keyword evidence="1" id="KW-0560">Oxidoreductase</keyword>
<dbReference type="InterPro" id="IPR011251">
    <property type="entry name" value="Luciferase-like_dom"/>
</dbReference>
<evidence type="ECO:0000313" key="5">
    <source>
        <dbReference type="Proteomes" id="UP000233491"/>
    </source>
</evidence>
<dbReference type="EMBL" id="PJNW01000002">
    <property type="protein sequence ID" value="PKR91016.1"/>
    <property type="molecule type" value="Genomic_DNA"/>
</dbReference>
<dbReference type="InterPro" id="IPR050766">
    <property type="entry name" value="Bact_Lucif_Oxidored"/>
</dbReference>
<sequence>MEFGIDSFVSTTWTPASKTGDAERMARLLEEIETAEAAGLDVFAIGEHHREEYLASAPAVILAAAAARTKAIRLASAVTVLSSDDPVRVFQQFATLDLISNGRAEIIVGRGSFIESYPLFGYDLRNYDELFSEKLDLLLTIRDNVNVTWSGEHRAALTGQGVYPRPVQKQLPIRIGVGGTPASFARAGWLGLPLVVAIIGGEPHRFRPLIDLYRKAGAEAGHPPEKLSVGVHAVGFLADSAEEAADIYWPGYERTFSKIGRERGWGPTTRAQYDALRGPTGALMIGGPNEIIAKVRHVNESLGGVDRLTLLLQGQELPHAAALHSIELLGNKVKPAVNGGTA</sequence>
<dbReference type="RefSeq" id="WP_101288278.1">
    <property type="nucleotide sequence ID" value="NZ_FOUQ01000018.1"/>
</dbReference>
<dbReference type="AlphaFoldDB" id="A0A1I4WM69"/>
<organism evidence="4 5">
    <name type="scientific">Pleomorphomonas diazotrophica</name>
    <dbReference type="NCBI Taxonomy" id="1166257"/>
    <lineage>
        <taxon>Bacteria</taxon>
        <taxon>Pseudomonadati</taxon>
        <taxon>Pseudomonadota</taxon>
        <taxon>Alphaproteobacteria</taxon>
        <taxon>Hyphomicrobiales</taxon>
        <taxon>Pleomorphomonadaceae</taxon>
        <taxon>Pleomorphomonas</taxon>
    </lineage>
</organism>
<keyword evidence="5" id="KW-1185">Reference proteome</keyword>
<dbReference type="Proteomes" id="UP000233491">
    <property type="component" value="Unassembled WGS sequence"/>
</dbReference>
<dbReference type="Gene3D" id="3.20.20.30">
    <property type="entry name" value="Luciferase-like domain"/>
    <property type="match status" value="1"/>
</dbReference>
<dbReference type="InterPro" id="IPR036661">
    <property type="entry name" value="Luciferase-like_sf"/>
</dbReference>
<dbReference type="GO" id="GO:0005829">
    <property type="term" value="C:cytosol"/>
    <property type="evidence" value="ECO:0007669"/>
    <property type="project" value="TreeGrafter"/>
</dbReference>
<evidence type="ECO:0000256" key="1">
    <source>
        <dbReference type="ARBA" id="ARBA00023002"/>
    </source>
</evidence>
<evidence type="ECO:0000256" key="2">
    <source>
        <dbReference type="ARBA" id="ARBA00023033"/>
    </source>
</evidence>
<feature type="domain" description="Luciferase-like" evidence="3">
    <location>
        <begin position="9"/>
        <end position="301"/>
    </location>
</feature>
<dbReference type="NCBIfam" id="TIGR03858">
    <property type="entry name" value="LLM_2I7G"/>
    <property type="match status" value="1"/>
</dbReference>
<gene>
    <name evidence="4" type="ORF">CXZ10_06655</name>
</gene>
<evidence type="ECO:0000259" key="3">
    <source>
        <dbReference type="Pfam" id="PF00296"/>
    </source>
</evidence>
<name>A0A1I4WM69_9HYPH</name>
<dbReference type="InterPro" id="IPR022290">
    <property type="entry name" value="LLM_Atu2307-like"/>
</dbReference>
<dbReference type="GO" id="GO:0004497">
    <property type="term" value="F:monooxygenase activity"/>
    <property type="evidence" value="ECO:0007669"/>
    <property type="project" value="UniProtKB-KW"/>
</dbReference>
<dbReference type="PANTHER" id="PTHR30137:SF8">
    <property type="entry name" value="BLR5498 PROTEIN"/>
    <property type="match status" value="1"/>
</dbReference>
<dbReference type="GO" id="GO:0016705">
    <property type="term" value="F:oxidoreductase activity, acting on paired donors, with incorporation or reduction of molecular oxygen"/>
    <property type="evidence" value="ECO:0007669"/>
    <property type="project" value="InterPro"/>
</dbReference>
<dbReference type="Pfam" id="PF00296">
    <property type="entry name" value="Bac_luciferase"/>
    <property type="match status" value="1"/>
</dbReference>
<comment type="caution">
    <text evidence="4">The sequence shown here is derived from an EMBL/GenBank/DDBJ whole genome shotgun (WGS) entry which is preliminary data.</text>
</comment>